<evidence type="ECO:0000313" key="3">
    <source>
        <dbReference type="EMBL" id="GAA0956042.1"/>
    </source>
</evidence>
<dbReference type="Pfam" id="PF00899">
    <property type="entry name" value="ThiF"/>
    <property type="match status" value="1"/>
</dbReference>
<feature type="domain" description="THIF-type NAD/FAD binding fold" evidence="2">
    <location>
        <begin position="194"/>
        <end position="455"/>
    </location>
</feature>
<accession>A0ABN1RF28</accession>
<dbReference type="Proteomes" id="UP001500665">
    <property type="component" value="Unassembled WGS sequence"/>
</dbReference>
<keyword evidence="4" id="KW-1185">Reference proteome</keyword>
<proteinExistence type="predicted"/>
<dbReference type="EMBL" id="BAAAHH010000017">
    <property type="protein sequence ID" value="GAA0956042.1"/>
    <property type="molecule type" value="Genomic_DNA"/>
</dbReference>
<sequence>MTTDYSRGLLLGATAADTTQSGLLKRLENTRVHVTAEPAVPAVAVALTILIGNLRRLPITISLDPTGLDEVTIDVLTEIALGIDPDKPIELTAVPAGLSIHLGPHPPPSAAISAAPDGHGVRLRRAGASYPALRASGTGLGSMMAAATLTAEIFKTIMGLKSGAYRRLDRLDFCPVTLTAEPGAVTTTITELPSLALVGAGAVGTAIAATLDVLGTVGQIIVVDPETYDAPNVTTYSLGNGTDARNQIPKVDLLARELTRAGRFDVLPLKGAAQDLITGIDQGHLRWPAVVLSGVDSINARHETQRIHADLTLDGSTGGHAGTTLALHEALPTGPCLRCYYPPRTTPAVPSAETLLHQRTGLSLSRIAKGDSLLIQADLDALPSTSRALLRPHLGKPVCGLSNLLALSPSATDGYRPSAAFVAQQAASLVIGALIARTTAKAVSPSRHIEYDARFGPNEAMADDRKPRPGCDCQTDQGLIQQIRRRRAAP</sequence>
<evidence type="ECO:0000256" key="1">
    <source>
        <dbReference type="SAM" id="MobiDB-lite"/>
    </source>
</evidence>
<feature type="region of interest" description="Disordered" evidence="1">
    <location>
        <begin position="458"/>
        <end position="490"/>
    </location>
</feature>
<name>A0ABN1RF28_9ACTN</name>
<protein>
    <recommendedName>
        <fullName evidence="2">THIF-type NAD/FAD binding fold domain-containing protein</fullName>
    </recommendedName>
</protein>
<dbReference type="RefSeq" id="WP_344242540.1">
    <property type="nucleotide sequence ID" value="NZ_BAAAHH010000017.1"/>
</dbReference>
<evidence type="ECO:0000313" key="4">
    <source>
        <dbReference type="Proteomes" id="UP001500665"/>
    </source>
</evidence>
<comment type="caution">
    <text evidence="3">The sequence shown here is derived from an EMBL/GenBank/DDBJ whole genome shotgun (WGS) entry which is preliminary data.</text>
</comment>
<evidence type="ECO:0000259" key="2">
    <source>
        <dbReference type="Pfam" id="PF00899"/>
    </source>
</evidence>
<reference evidence="3 4" key="1">
    <citation type="journal article" date="2019" name="Int. J. Syst. Evol. Microbiol.">
        <title>The Global Catalogue of Microorganisms (GCM) 10K type strain sequencing project: providing services to taxonomists for standard genome sequencing and annotation.</title>
        <authorList>
            <consortium name="The Broad Institute Genomics Platform"/>
            <consortium name="The Broad Institute Genome Sequencing Center for Infectious Disease"/>
            <person name="Wu L."/>
            <person name="Ma J."/>
        </authorList>
    </citation>
    <scope>NUCLEOTIDE SEQUENCE [LARGE SCALE GENOMIC DNA]</scope>
    <source>
        <strain evidence="3 4">JCM 10696</strain>
    </source>
</reference>
<organism evidence="3 4">
    <name type="scientific">Actinocorallia libanotica</name>
    <dbReference type="NCBI Taxonomy" id="46162"/>
    <lineage>
        <taxon>Bacteria</taxon>
        <taxon>Bacillati</taxon>
        <taxon>Actinomycetota</taxon>
        <taxon>Actinomycetes</taxon>
        <taxon>Streptosporangiales</taxon>
        <taxon>Thermomonosporaceae</taxon>
        <taxon>Actinocorallia</taxon>
    </lineage>
</organism>
<dbReference type="SUPFAM" id="SSF69572">
    <property type="entry name" value="Activating enzymes of the ubiquitin-like proteins"/>
    <property type="match status" value="1"/>
</dbReference>
<dbReference type="Gene3D" id="3.40.50.720">
    <property type="entry name" value="NAD(P)-binding Rossmann-like Domain"/>
    <property type="match status" value="1"/>
</dbReference>
<gene>
    <name evidence="3" type="ORF">GCM10009550_41630</name>
</gene>
<dbReference type="InterPro" id="IPR035985">
    <property type="entry name" value="Ubiquitin-activating_enz"/>
</dbReference>
<dbReference type="InterPro" id="IPR000594">
    <property type="entry name" value="ThiF_NAD_FAD-bd"/>
</dbReference>